<dbReference type="SMART" id="SM00673">
    <property type="entry name" value="CARP"/>
    <property type="match status" value="1"/>
</dbReference>
<dbReference type="PANTHER" id="PTHR15139:SF0">
    <property type="entry name" value="TUBULIN-SPECIFIC CHAPERONE C"/>
    <property type="match status" value="1"/>
</dbReference>
<dbReference type="Gene3D" id="2.160.20.70">
    <property type="match status" value="1"/>
</dbReference>
<evidence type="ECO:0000256" key="4">
    <source>
        <dbReference type="ARBA" id="ARBA00022990"/>
    </source>
</evidence>
<dbReference type="OrthoDB" id="194775at2759"/>
<evidence type="ECO:0000256" key="5">
    <source>
        <dbReference type="ARBA" id="ARBA00023186"/>
    </source>
</evidence>
<comment type="caution">
    <text evidence="9">The sequence shown here is derived from an EMBL/GenBank/DDBJ whole genome shotgun (WGS) entry which is preliminary data.</text>
</comment>
<comment type="subunit">
    <text evidence="6">Supercomplex made of cofactors A to E. Cofactors A and D function by capturing and stabilizing tubulin in a quasi-native conformation. Cofactor E binds to the cofactor D-tubulin complex; interaction with cofactor C then causes the release of tubulin polypeptides that are committed to the native state.</text>
</comment>
<dbReference type="PANTHER" id="PTHR15139">
    <property type="entry name" value="TUBULIN FOLDING COFACTOR C"/>
    <property type="match status" value="1"/>
</dbReference>
<gene>
    <name evidence="9" type="ORF">CDD82_2742</name>
</gene>
<dbReference type="GO" id="GO:0005737">
    <property type="term" value="C:cytoplasm"/>
    <property type="evidence" value="ECO:0007669"/>
    <property type="project" value="UniProtKB-SubCell"/>
</dbReference>
<sequence length="366" mass="39729">MESKQSLYRSFQENVAVIEGQIAQLESPSAVAGQQRQDAIDRILGQISSLQNDVADAAASTPSYDRRQYAEGIRSLHDKVNEAVARVTPKSRFQFKRPAGKTGGVGSASSDTDARLQHLDASRKQHGVAARTKDDDADDNDDEDGLGARSGHKAKDYNKELASHGTSCVRRPSFSRAKLISISEQKDLHIILPPLAAAQATASASLTGLRSCIVDMSRATANATSFAGLALKDLSKSLVITGRVNGPVHITGVCNSILVLVARQVRIHECRGVDLYLHCSSHPIIEDCSEMRFAPLPSCFSSDTESVTENQWDQVDDFKWLKTGHSPNWSLLTKTQQLDNLVWIKMLQSPAGSSVQQTLSQIGLPP</sequence>
<keyword evidence="10" id="KW-1185">Reference proteome</keyword>
<dbReference type="InterPro" id="IPR017901">
    <property type="entry name" value="C-CAP_CF_C-like"/>
</dbReference>
<dbReference type="AlphaFoldDB" id="A0A2C5XTF2"/>
<dbReference type="Proteomes" id="UP000224854">
    <property type="component" value="Unassembled WGS sequence"/>
</dbReference>
<evidence type="ECO:0000259" key="8">
    <source>
        <dbReference type="PROSITE" id="PS51329"/>
    </source>
</evidence>
<dbReference type="InterPro" id="IPR038397">
    <property type="entry name" value="TBCC_N_sf"/>
</dbReference>
<keyword evidence="3" id="KW-0963">Cytoplasm</keyword>
<dbReference type="InterPro" id="IPR016098">
    <property type="entry name" value="CAP/MinC_C"/>
</dbReference>
<organism evidence="9 10">
    <name type="scientific">Ophiocordyceps australis</name>
    <dbReference type="NCBI Taxonomy" id="1399860"/>
    <lineage>
        <taxon>Eukaryota</taxon>
        <taxon>Fungi</taxon>
        <taxon>Dikarya</taxon>
        <taxon>Ascomycota</taxon>
        <taxon>Pezizomycotina</taxon>
        <taxon>Sordariomycetes</taxon>
        <taxon>Hypocreomycetidae</taxon>
        <taxon>Hypocreales</taxon>
        <taxon>Ophiocordycipitaceae</taxon>
        <taxon>Ophiocordyceps</taxon>
    </lineage>
</organism>
<evidence type="ECO:0000256" key="1">
    <source>
        <dbReference type="ARBA" id="ARBA00004496"/>
    </source>
</evidence>
<protein>
    <recommendedName>
        <fullName evidence="8">C-CAP/cofactor C-like domain-containing protein</fullName>
    </recommendedName>
</protein>
<evidence type="ECO:0000313" key="10">
    <source>
        <dbReference type="Proteomes" id="UP000224854"/>
    </source>
</evidence>
<dbReference type="Pfam" id="PF16752">
    <property type="entry name" value="TBCC_N"/>
    <property type="match status" value="1"/>
</dbReference>
<dbReference type="Gene3D" id="1.20.58.1250">
    <property type="entry name" value="Tubulin Binding Cofactor C, N-terminal domain"/>
    <property type="match status" value="1"/>
</dbReference>
<reference evidence="9 10" key="1">
    <citation type="submission" date="2017-06" db="EMBL/GenBank/DDBJ databases">
        <title>Ant-infecting Ophiocordyceps genomes reveal a high diversity of potential behavioral manipulation genes and a possible major role for enterotoxins.</title>
        <authorList>
            <person name="De Bekker C."/>
            <person name="Evans H.C."/>
            <person name="Brachmann A."/>
            <person name="Hughes D.P."/>
        </authorList>
    </citation>
    <scope>NUCLEOTIDE SEQUENCE [LARGE SCALE GENOMIC DNA]</scope>
    <source>
        <strain evidence="9 10">1348a</strain>
    </source>
</reference>
<evidence type="ECO:0000256" key="7">
    <source>
        <dbReference type="SAM" id="MobiDB-lite"/>
    </source>
</evidence>
<dbReference type="GO" id="GO:0015631">
    <property type="term" value="F:tubulin binding"/>
    <property type="evidence" value="ECO:0007669"/>
    <property type="project" value="InterPro"/>
</dbReference>
<dbReference type="EMBL" id="NJEU01000203">
    <property type="protein sequence ID" value="PHH78959.1"/>
    <property type="molecule type" value="Genomic_DNA"/>
</dbReference>
<name>A0A2C5XTF2_9HYPO</name>
<dbReference type="InterPro" id="IPR006599">
    <property type="entry name" value="CARP_motif"/>
</dbReference>
<dbReference type="InterPro" id="IPR027684">
    <property type="entry name" value="TBCC"/>
</dbReference>
<accession>A0A2C5XTF2</accession>
<feature type="compositionally biased region" description="Basic and acidic residues" evidence="7">
    <location>
        <begin position="153"/>
        <end position="162"/>
    </location>
</feature>
<evidence type="ECO:0000256" key="6">
    <source>
        <dbReference type="ARBA" id="ARBA00026055"/>
    </source>
</evidence>
<dbReference type="GO" id="GO:0007021">
    <property type="term" value="P:tubulin complex assembly"/>
    <property type="evidence" value="ECO:0007669"/>
    <property type="project" value="TreeGrafter"/>
</dbReference>
<comment type="subcellular location">
    <subcellularLocation>
        <location evidence="1">Cytoplasm</location>
    </subcellularLocation>
</comment>
<feature type="region of interest" description="Disordered" evidence="7">
    <location>
        <begin position="91"/>
        <end position="164"/>
    </location>
</feature>
<evidence type="ECO:0000256" key="3">
    <source>
        <dbReference type="ARBA" id="ARBA00022490"/>
    </source>
</evidence>
<keyword evidence="5" id="KW-0143">Chaperone</keyword>
<evidence type="ECO:0000256" key="2">
    <source>
        <dbReference type="ARBA" id="ARBA00008848"/>
    </source>
</evidence>
<dbReference type="GO" id="GO:0007023">
    <property type="term" value="P:post-chaperonin tubulin folding pathway"/>
    <property type="evidence" value="ECO:0007669"/>
    <property type="project" value="InterPro"/>
</dbReference>
<evidence type="ECO:0000313" key="9">
    <source>
        <dbReference type="EMBL" id="PHH78959.1"/>
    </source>
</evidence>
<dbReference type="PROSITE" id="PS51329">
    <property type="entry name" value="C_CAP_COFACTOR_C"/>
    <property type="match status" value="1"/>
</dbReference>
<feature type="compositionally biased region" description="Basic and acidic residues" evidence="7">
    <location>
        <begin position="112"/>
        <end position="123"/>
    </location>
</feature>
<comment type="similarity">
    <text evidence="2">Belongs to the TBCC family.</text>
</comment>
<proteinExistence type="inferred from homology"/>
<keyword evidence="4" id="KW-0007">Acetylation</keyword>
<feature type="domain" description="C-CAP/cofactor C-like" evidence="8">
    <location>
        <begin position="193"/>
        <end position="320"/>
    </location>
</feature>
<dbReference type="InterPro" id="IPR012945">
    <property type="entry name" value="Tubulin-bd_cofactor_C_dom"/>
</dbReference>
<dbReference type="InterPro" id="IPR031925">
    <property type="entry name" value="TBCC_N"/>
</dbReference>
<feature type="compositionally biased region" description="Acidic residues" evidence="7">
    <location>
        <begin position="135"/>
        <end position="145"/>
    </location>
</feature>
<dbReference type="Pfam" id="PF07986">
    <property type="entry name" value="TBCC"/>
    <property type="match status" value="1"/>
</dbReference>